<comment type="catalytic activity">
    <reaction evidence="1">
        <text>ATP + protein L-histidine = ADP + protein N-phospho-L-histidine.</text>
        <dbReference type="EC" id="2.7.13.3"/>
    </reaction>
</comment>
<feature type="domain" description="PAC" evidence="8">
    <location>
        <begin position="425"/>
        <end position="476"/>
    </location>
</feature>
<dbReference type="Pfam" id="PF05228">
    <property type="entry name" value="CHASE4"/>
    <property type="match status" value="1"/>
</dbReference>
<evidence type="ECO:0000256" key="5">
    <source>
        <dbReference type="ARBA" id="ARBA00022777"/>
    </source>
</evidence>
<keyword evidence="6" id="KW-0812">Transmembrane</keyword>
<name>A0A1F4T4Y7_UNCSA</name>
<keyword evidence="5" id="KW-0418">Kinase</keyword>
<evidence type="ECO:0000256" key="3">
    <source>
        <dbReference type="ARBA" id="ARBA00022553"/>
    </source>
</evidence>
<dbReference type="Proteomes" id="UP000178602">
    <property type="component" value="Unassembled WGS sequence"/>
</dbReference>
<dbReference type="NCBIfam" id="TIGR00229">
    <property type="entry name" value="sensory_box"/>
    <property type="match status" value="1"/>
</dbReference>
<evidence type="ECO:0000256" key="4">
    <source>
        <dbReference type="ARBA" id="ARBA00022679"/>
    </source>
</evidence>
<feature type="domain" description="PAS" evidence="7">
    <location>
        <begin position="351"/>
        <end position="421"/>
    </location>
</feature>
<dbReference type="InterPro" id="IPR000700">
    <property type="entry name" value="PAS-assoc_C"/>
</dbReference>
<organism evidence="9 10">
    <name type="scientific">candidate division WOR-1 bacterium RIFOXYC12_FULL_54_18</name>
    <dbReference type="NCBI Taxonomy" id="1802584"/>
    <lineage>
        <taxon>Bacteria</taxon>
        <taxon>Bacillati</taxon>
        <taxon>Saganbacteria</taxon>
    </lineage>
</organism>
<dbReference type="AlphaFoldDB" id="A0A1F4T4Y7"/>
<reference evidence="9 10" key="1">
    <citation type="journal article" date="2016" name="Nat. Commun.">
        <title>Thousands of microbial genomes shed light on interconnected biogeochemical processes in an aquifer system.</title>
        <authorList>
            <person name="Anantharaman K."/>
            <person name="Brown C.T."/>
            <person name="Hug L.A."/>
            <person name="Sharon I."/>
            <person name="Castelle C.J."/>
            <person name="Probst A.J."/>
            <person name="Thomas B.C."/>
            <person name="Singh A."/>
            <person name="Wilkins M.J."/>
            <person name="Karaoz U."/>
            <person name="Brodie E.L."/>
            <person name="Williams K.H."/>
            <person name="Hubbard S.S."/>
            <person name="Banfield J.F."/>
        </authorList>
    </citation>
    <scope>NUCLEOTIDE SEQUENCE [LARGE SCALE GENOMIC DNA]</scope>
</reference>
<sequence>MKLRTKVIIATAMTLLAIFLVVLTSIRLIIVPHFLEAELEDASDRTSRIAGAFEAIEMEAINFVLRDWSNWDDTYNFMSNGNKAFLEANITPATFRNLRLDAILFIDKSGELFRGYTHDAKRETVIPVFPSILSHLAEITNFAAKVPSHGTIQLPEGLFIFAIEPVLTSNEEGPARGFLLFGRFMNDPELTYLSQSLQLNLKLYISGKNMPLKEFAALAAKSKKNQLVTIVDQNTIYGHTIINDIYGKPSALLTRTVPRIIYNHFNRTINYLLAITVFSGILLGLIFLLLLDRLFIMRVARLVSAITVIGKKEKINLMVPEDGNDEVTSLQKAINTTFRSLNQAQSQLLKSKELYNIIFENVNDVVFTLNLKGDFVSINRAVERVLGYKIDELVGKNFSVLTTPESYVGIKAKIEQKVSGQTHRTRYEAEIKAKDGHIIVMDIDSQIQAEEGVPAAIIGVARDVTERRAYEQQLKNKMDELEQFHSLAVGRELRMTELEGEVNELLTRRGEKPKY</sequence>
<dbReference type="InterPro" id="IPR052162">
    <property type="entry name" value="Sensor_kinase/Photoreceptor"/>
</dbReference>
<dbReference type="EMBL" id="MEUG01000001">
    <property type="protein sequence ID" value="OGC27610.1"/>
    <property type="molecule type" value="Genomic_DNA"/>
</dbReference>
<feature type="transmembrane region" description="Helical" evidence="6">
    <location>
        <begin position="271"/>
        <end position="291"/>
    </location>
</feature>
<comment type="caution">
    <text evidence="9">The sequence shown here is derived from an EMBL/GenBank/DDBJ whole genome shotgun (WGS) entry which is preliminary data.</text>
</comment>
<accession>A0A1F4T4Y7</accession>
<dbReference type="InterPro" id="IPR013767">
    <property type="entry name" value="PAS_fold"/>
</dbReference>
<evidence type="ECO:0000256" key="6">
    <source>
        <dbReference type="SAM" id="Phobius"/>
    </source>
</evidence>
<dbReference type="GO" id="GO:0006355">
    <property type="term" value="P:regulation of DNA-templated transcription"/>
    <property type="evidence" value="ECO:0007669"/>
    <property type="project" value="InterPro"/>
</dbReference>
<dbReference type="Gene3D" id="3.30.450.20">
    <property type="entry name" value="PAS domain"/>
    <property type="match status" value="1"/>
</dbReference>
<evidence type="ECO:0000259" key="8">
    <source>
        <dbReference type="PROSITE" id="PS50113"/>
    </source>
</evidence>
<keyword evidence="3" id="KW-0597">Phosphoprotein</keyword>
<dbReference type="InterPro" id="IPR035965">
    <property type="entry name" value="PAS-like_dom_sf"/>
</dbReference>
<dbReference type="Pfam" id="PF00989">
    <property type="entry name" value="PAS"/>
    <property type="match status" value="1"/>
</dbReference>
<dbReference type="SUPFAM" id="SSF55785">
    <property type="entry name" value="PYP-like sensor domain (PAS domain)"/>
    <property type="match status" value="1"/>
</dbReference>
<dbReference type="InterPro" id="IPR007892">
    <property type="entry name" value="CHASE4"/>
</dbReference>
<gene>
    <name evidence="9" type="ORF">A3K49_01115</name>
</gene>
<keyword evidence="6" id="KW-1133">Transmembrane helix</keyword>
<dbReference type="PROSITE" id="PS50112">
    <property type="entry name" value="PAS"/>
    <property type="match status" value="1"/>
</dbReference>
<dbReference type="GO" id="GO:0004673">
    <property type="term" value="F:protein histidine kinase activity"/>
    <property type="evidence" value="ECO:0007669"/>
    <property type="project" value="UniProtKB-EC"/>
</dbReference>
<keyword evidence="4" id="KW-0808">Transferase</keyword>
<dbReference type="PANTHER" id="PTHR43304:SF1">
    <property type="entry name" value="PAC DOMAIN-CONTAINING PROTEIN"/>
    <property type="match status" value="1"/>
</dbReference>
<evidence type="ECO:0000256" key="2">
    <source>
        <dbReference type="ARBA" id="ARBA00012438"/>
    </source>
</evidence>
<dbReference type="PROSITE" id="PS50113">
    <property type="entry name" value="PAC"/>
    <property type="match status" value="1"/>
</dbReference>
<dbReference type="PANTHER" id="PTHR43304">
    <property type="entry name" value="PHYTOCHROME-LIKE PROTEIN CPH1"/>
    <property type="match status" value="1"/>
</dbReference>
<dbReference type="Gene3D" id="6.10.340.10">
    <property type="match status" value="1"/>
</dbReference>
<proteinExistence type="predicted"/>
<evidence type="ECO:0000259" key="7">
    <source>
        <dbReference type="PROSITE" id="PS50112"/>
    </source>
</evidence>
<feature type="transmembrane region" description="Helical" evidence="6">
    <location>
        <begin position="7"/>
        <end position="30"/>
    </location>
</feature>
<evidence type="ECO:0000313" key="10">
    <source>
        <dbReference type="Proteomes" id="UP000178602"/>
    </source>
</evidence>
<protein>
    <recommendedName>
        <fullName evidence="2">histidine kinase</fullName>
        <ecNumber evidence="2">2.7.13.3</ecNumber>
    </recommendedName>
</protein>
<dbReference type="InterPro" id="IPR000014">
    <property type="entry name" value="PAS"/>
</dbReference>
<keyword evidence="6" id="KW-0472">Membrane</keyword>
<evidence type="ECO:0000313" key="9">
    <source>
        <dbReference type="EMBL" id="OGC27610.1"/>
    </source>
</evidence>
<dbReference type="CDD" id="cd00130">
    <property type="entry name" value="PAS"/>
    <property type="match status" value="1"/>
</dbReference>
<evidence type="ECO:0000256" key="1">
    <source>
        <dbReference type="ARBA" id="ARBA00000085"/>
    </source>
</evidence>
<dbReference type="EC" id="2.7.13.3" evidence="2"/>
<dbReference type="SMART" id="SM00091">
    <property type="entry name" value="PAS"/>
    <property type="match status" value="1"/>
</dbReference>